<dbReference type="RefSeq" id="NP_492577.1">
    <property type="nucleotide sequence ID" value="NM_060176.4"/>
</dbReference>
<dbReference type="AGR" id="WB:WBGene00007299"/>
<feature type="chain" id="PRO_5004336764" evidence="1">
    <location>
        <begin position="20"/>
        <end position="126"/>
    </location>
</feature>
<dbReference type="PANTHER" id="PTHR34721:SF10">
    <property type="entry name" value="ACTIVIN TYPES I AND II RECEPTOR DOMAIN-CONTAINING PROTEIN-RELATED"/>
    <property type="match status" value="1"/>
</dbReference>
<keyword evidence="5" id="KW-1267">Proteomics identification</keyword>
<gene>
    <name evidence="2 4" type="primary">nssp-7</name>
    <name evidence="4" type="ORF">C04F12.5</name>
    <name evidence="2" type="ORF">CELE_C04F12.5</name>
</gene>
<dbReference type="STRING" id="6239.C04F12.5.1"/>
<dbReference type="eggNOG" id="ENOG502RABJ">
    <property type="taxonomic scope" value="Eukaryota"/>
</dbReference>
<reference evidence="2 3" key="1">
    <citation type="journal article" date="1998" name="Science">
        <title>Genome sequence of the nematode C. elegans: a platform for investigating biology.</title>
        <authorList>
            <consortium name="The C. elegans sequencing consortium"/>
            <person name="Sulson J.E."/>
            <person name="Waterston R."/>
        </authorList>
    </citation>
    <scope>NUCLEOTIDE SEQUENCE [LARGE SCALE GENOMIC DNA]</scope>
    <source>
        <strain evidence="2 3">Bristol N2</strain>
    </source>
</reference>
<sequence length="126" mass="13898">MRFLHPPVILLLLVPVSMAIIQCTHYRVPQGQPIPKAERNPRCHSKAEYCVKVTGSSVGTNLPFISGRCEHAGECKDHGNDCFTRTDTQGKEEEICCSSGNFSNHGSTTPLFTSIALFITLLIMFC</sequence>
<dbReference type="PaxDb" id="6239-C04F12.5"/>
<evidence type="ECO:0000313" key="2">
    <source>
        <dbReference type="EMBL" id="CAB03836.1"/>
    </source>
</evidence>
<dbReference type="Bgee" id="WBGene00007299">
    <property type="expression patterns" value="Expressed in adult organism and 4 other cell types or tissues"/>
</dbReference>
<dbReference type="AlphaFoldDB" id="Q9XVE8"/>
<protein>
    <submittedName>
        <fullName evidence="2">Activin_recp domain-containing protein</fullName>
    </submittedName>
</protein>
<evidence type="ECO:0000313" key="3">
    <source>
        <dbReference type="Proteomes" id="UP000001940"/>
    </source>
</evidence>
<dbReference type="UCSC" id="C04F12.5">
    <property type="organism name" value="c. elegans"/>
</dbReference>
<proteinExistence type="evidence at protein level"/>
<dbReference type="FunCoup" id="Q9XVE8">
    <property type="interactions" value="976"/>
</dbReference>
<accession>Q9XVE8</accession>
<dbReference type="PIR" id="T18914">
    <property type="entry name" value="T18914"/>
</dbReference>
<dbReference type="SMR" id="Q9XVE8"/>
<evidence type="ECO:0000256" key="1">
    <source>
        <dbReference type="SAM" id="SignalP"/>
    </source>
</evidence>
<dbReference type="OrthoDB" id="5836901at2759"/>
<dbReference type="WormBase" id="C04F12.5">
    <property type="protein sequence ID" value="CE19678"/>
    <property type="gene ID" value="WBGene00007299"/>
    <property type="gene designation" value="nssp-7"/>
</dbReference>
<dbReference type="OMA" id="FISGRCE"/>
<evidence type="ECO:0000313" key="4">
    <source>
        <dbReference type="WormBase" id="C04F12.5"/>
    </source>
</evidence>
<organism evidence="2 3">
    <name type="scientific">Caenorhabditis elegans</name>
    <dbReference type="NCBI Taxonomy" id="6239"/>
    <lineage>
        <taxon>Eukaryota</taxon>
        <taxon>Metazoa</taxon>
        <taxon>Ecdysozoa</taxon>
        <taxon>Nematoda</taxon>
        <taxon>Chromadorea</taxon>
        <taxon>Rhabditida</taxon>
        <taxon>Rhabditina</taxon>
        <taxon>Rhabditomorpha</taxon>
        <taxon>Rhabditoidea</taxon>
        <taxon>Rhabditidae</taxon>
        <taxon>Peloderinae</taxon>
        <taxon>Caenorhabditis</taxon>
    </lineage>
</organism>
<dbReference type="PeptideAtlas" id="Q9XVE8"/>
<dbReference type="PANTHER" id="PTHR34721">
    <property type="entry name" value="PROTEIN CBG09734"/>
    <property type="match status" value="1"/>
</dbReference>
<dbReference type="HOGENOM" id="CLU_1983562_0_0_1"/>
<keyword evidence="3" id="KW-1185">Reference proteome</keyword>
<dbReference type="CTD" id="182226"/>
<name>Q9XVE8_CAEEL</name>
<evidence type="ECO:0007829" key="5">
    <source>
        <dbReference type="PeptideAtlas" id="Q9XVE8"/>
    </source>
</evidence>
<dbReference type="InParanoid" id="Q9XVE8"/>
<feature type="signal peptide" evidence="1">
    <location>
        <begin position="1"/>
        <end position="19"/>
    </location>
</feature>
<dbReference type="KEGG" id="cel:CELE_C04F12.5"/>
<dbReference type="Proteomes" id="UP000001940">
    <property type="component" value="Chromosome I"/>
</dbReference>
<keyword evidence="1" id="KW-0732">Signal</keyword>
<dbReference type="GeneID" id="182226"/>
<dbReference type="EMBL" id="BX284601">
    <property type="protein sequence ID" value="CAB03836.1"/>
    <property type="molecule type" value="Genomic_DNA"/>
</dbReference>